<keyword evidence="6" id="KW-1185">Reference proteome</keyword>
<keyword evidence="4 5" id="KW-0472">Membrane</keyword>
<evidence type="ECO:0000256" key="1">
    <source>
        <dbReference type="ARBA" id="ARBA00004141"/>
    </source>
</evidence>
<keyword evidence="3 5" id="KW-1133">Transmembrane helix</keyword>
<evidence type="ECO:0000313" key="7">
    <source>
        <dbReference type="RefSeq" id="XP_018435437.2"/>
    </source>
</evidence>
<dbReference type="GO" id="GO:0008320">
    <property type="term" value="F:protein transmembrane transporter activity"/>
    <property type="evidence" value="ECO:0007669"/>
    <property type="project" value="TreeGrafter"/>
</dbReference>
<dbReference type="Proteomes" id="UP000504610">
    <property type="component" value="Chromosome 6"/>
</dbReference>
<dbReference type="KEGG" id="rsz:108807677"/>
<dbReference type="RefSeq" id="XP_018435437.2">
    <property type="nucleotide sequence ID" value="XM_018579935.2"/>
</dbReference>
<evidence type="ECO:0000256" key="2">
    <source>
        <dbReference type="ARBA" id="ARBA00022692"/>
    </source>
</evidence>
<evidence type="ECO:0000313" key="6">
    <source>
        <dbReference type="Proteomes" id="UP000504610"/>
    </source>
</evidence>
<name>A0A6J0JIG8_RAPSA</name>
<proteinExistence type="predicted"/>
<reference evidence="7" key="2">
    <citation type="submission" date="2025-08" db="UniProtKB">
        <authorList>
            <consortium name="RefSeq"/>
        </authorList>
    </citation>
    <scope>IDENTIFICATION</scope>
    <source>
        <tissue evidence="7">Leaf</tissue>
    </source>
</reference>
<dbReference type="OrthoDB" id="1112305at2759"/>
<dbReference type="GeneID" id="108807677"/>
<organism evidence="6 7">
    <name type="scientific">Raphanus sativus</name>
    <name type="common">Radish</name>
    <name type="synonym">Raphanus raphanistrum var. sativus</name>
    <dbReference type="NCBI Taxonomy" id="3726"/>
    <lineage>
        <taxon>Eukaryota</taxon>
        <taxon>Viridiplantae</taxon>
        <taxon>Streptophyta</taxon>
        <taxon>Embryophyta</taxon>
        <taxon>Tracheophyta</taxon>
        <taxon>Spermatophyta</taxon>
        <taxon>Magnoliopsida</taxon>
        <taxon>eudicotyledons</taxon>
        <taxon>Gunneridae</taxon>
        <taxon>Pentapetalae</taxon>
        <taxon>rosids</taxon>
        <taxon>malvids</taxon>
        <taxon>Brassicales</taxon>
        <taxon>Brassicaceae</taxon>
        <taxon>Brassiceae</taxon>
        <taxon>Raphanus</taxon>
    </lineage>
</organism>
<keyword evidence="2 5" id="KW-0812">Transmembrane</keyword>
<dbReference type="AlphaFoldDB" id="A0A6J0JIG8"/>
<evidence type="ECO:0000256" key="3">
    <source>
        <dbReference type="ARBA" id="ARBA00022989"/>
    </source>
</evidence>
<evidence type="ECO:0000256" key="4">
    <source>
        <dbReference type="ARBA" id="ARBA00023136"/>
    </source>
</evidence>
<dbReference type="GO" id="GO:0045036">
    <property type="term" value="P:protein targeting to chloroplast"/>
    <property type="evidence" value="ECO:0007669"/>
    <property type="project" value="TreeGrafter"/>
</dbReference>
<accession>A0A6J0JIG8</accession>
<reference evidence="6" key="1">
    <citation type="journal article" date="2019" name="Database">
        <title>The radish genome database (RadishGD): an integrated information resource for radish genomics.</title>
        <authorList>
            <person name="Yu H.J."/>
            <person name="Baek S."/>
            <person name="Lee Y.J."/>
            <person name="Cho A."/>
            <person name="Mun J.H."/>
        </authorList>
    </citation>
    <scope>NUCLEOTIDE SEQUENCE [LARGE SCALE GENOMIC DNA]</scope>
    <source>
        <strain evidence="6">cv. WK10039</strain>
    </source>
</reference>
<evidence type="ECO:0000256" key="5">
    <source>
        <dbReference type="SAM" id="Phobius"/>
    </source>
</evidence>
<feature type="transmembrane region" description="Helical" evidence="5">
    <location>
        <begin position="13"/>
        <end position="36"/>
    </location>
</feature>
<dbReference type="GO" id="GO:0045039">
    <property type="term" value="P:protein insertion into mitochondrial inner membrane"/>
    <property type="evidence" value="ECO:0007669"/>
    <property type="project" value="InterPro"/>
</dbReference>
<gene>
    <name evidence="7" type="primary">LOC108807677</name>
</gene>
<protein>
    <submittedName>
        <fullName evidence="7">Chloroplastic import inner membrane translocase subunit HP30-2</fullName>
    </submittedName>
</protein>
<dbReference type="GO" id="GO:0009706">
    <property type="term" value="C:chloroplast inner membrane"/>
    <property type="evidence" value="ECO:0007669"/>
    <property type="project" value="TreeGrafter"/>
</dbReference>
<dbReference type="InterPro" id="IPR039175">
    <property type="entry name" value="TIM22"/>
</dbReference>
<sequence length="144" mass="14851">MKGEQTMTQLKEAIIAIATDGVTGAAVGGVAGTVMIMSCRCRRNPRAVTQNALRCARDCSASFAAWNGTEYVMKGIRGKDDLTTAMVGASGGGLAYSFVSQGLKVKPALSLAACYAVAGGTLHKVKETISARSELSTRGKASDT</sequence>
<dbReference type="PANTHER" id="PTHR14110:SF23">
    <property type="entry name" value="MITOCHONDRIAL IMPORT INNER MEMBRANE TRANSLOCASE SUBUNIT TIM22"/>
    <property type="match status" value="1"/>
</dbReference>
<comment type="subcellular location">
    <subcellularLocation>
        <location evidence="1">Membrane</location>
        <topology evidence="1">Multi-pass membrane protein</topology>
    </subcellularLocation>
</comment>
<dbReference type="GO" id="GO:0042721">
    <property type="term" value="C:TIM22 mitochondrial import inner membrane insertion complex"/>
    <property type="evidence" value="ECO:0007669"/>
    <property type="project" value="InterPro"/>
</dbReference>
<dbReference type="PANTHER" id="PTHR14110">
    <property type="entry name" value="MITOCHONDRIAL IMPORT INNER MEMBRANE TRANSLOCASE SUBUNIT TIM22"/>
    <property type="match status" value="1"/>
</dbReference>